<organism evidence="1 2">
    <name type="scientific">Truncatella angustata</name>
    <dbReference type="NCBI Taxonomy" id="152316"/>
    <lineage>
        <taxon>Eukaryota</taxon>
        <taxon>Fungi</taxon>
        <taxon>Dikarya</taxon>
        <taxon>Ascomycota</taxon>
        <taxon>Pezizomycotina</taxon>
        <taxon>Sordariomycetes</taxon>
        <taxon>Xylariomycetidae</taxon>
        <taxon>Amphisphaeriales</taxon>
        <taxon>Sporocadaceae</taxon>
        <taxon>Truncatella</taxon>
    </lineage>
</organism>
<dbReference type="EMBL" id="JAGPXC010000005">
    <property type="protein sequence ID" value="KAH6653685.1"/>
    <property type="molecule type" value="Genomic_DNA"/>
</dbReference>
<dbReference type="Proteomes" id="UP000758603">
    <property type="component" value="Unassembled WGS sequence"/>
</dbReference>
<comment type="caution">
    <text evidence="1">The sequence shown here is derived from an EMBL/GenBank/DDBJ whole genome shotgun (WGS) entry which is preliminary data.</text>
</comment>
<evidence type="ECO:0000313" key="2">
    <source>
        <dbReference type="Proteomes" id="UP000758603"/>
    </source>
</evidence>
<dbReference type="Gene3D" id="3.30.200.20">
    <property type="entry name" value="Phosphorylase Kinase, domain 1"/>
    <property type="match status" value="1"/>
</dbReference>
<dbReference type="RefSeq" id="XP_045957962.1">
    <property type="nucleotide sequence ID" value="XM_046096228.1"/>
</dbReference>
<protein>
    <recommendedName>
        <fullName evidence="3">Protein kinase domain-containing protein</fullName>
    </recommendedName>
</protein>
<evidence type="ECO:0008006" key="3">
    <source>
        <dbReference type="Google" id="ProtNLM"/>
    </source>
</evidence>
<proteinExistence type="predicted"/>
<dbReference type="OrthoDB" id="10252171at2759"/>
<accession>A0A9P8ZWG7</accession>
<sequence>MPQIDLVRDSKLETEFRDDCTIHTFIEPSGRNRRISWTEYWRFEKQNIGRGGFGQVQLERCVNGKRKDMIRAVKIINKPSGSTKKKPMEFERELEAIAKFSQKRSHSAGMKTRPQYSLQWSIVLMATYAITSLSKVP</sequence>
<dbReference type="SUPFAM" id="SSF56112">
    <property type="entry name" value="Protein kinase-like (PK-like)"/>
    <property type="match status" value="1"/>
</dbReference>
<name>A0A9P8ZWG7_9PEZI</name>
<dbReference type="AlphaFoldDB" id="A0A9P8ZWG7"/>
<evidence type="ECO:0000313" key="1">
    <source>
        <dbReference type="EMBL" id="KAH6653685.1"/>
    </source>
</evidence>
<reference evidence="1" key="1">
    <citation type="journal article" date="2021" name="Nat. Commun.">
        <title>Genetic determinants of endophytism in the Arabidopsis root mycobiome.</title>
        <authorList>
            <person name="Mesny F."/>
            <person name="Miyauchi S."/>
            <person name="Thiergart T."/>
            <person name="Pickel B."/>
            <person name="Atanasova L."/>
            <person name="Karlsson M."/>
            <person name="Huettel B."/>
            <person name="Barry K.W."/>
            <person name="Haridas S."/>
            <person name="Chen C."/>
            <person name="Bauer D."/>
            <person name="Andreopoulos W."/>
            <person name="Pangilinan J."/>
            <person name="LaButti K."/>
            <person name="Riley R."/>
            <person name="Lipzen A."/>
            <person name="Clum A."/>
            <person name="Drula E."/>
            <person name="Henrissat B."/>
            <person name="Kohler A."/>
            <person name="Grigoriev I.V."/>
            <person name="Martin F.M."/>
            <person name="Hacquard S."/>
        </authorList>
    </citation>
    <scope>NUCLEOTIDE SEQUENCE</scope>
    <source>
        <strain evidence="1">MPI-SDFR-AT-0073</strain>
    </source>
</reference>
<dbReference type="GeneID" id="70125121"/>
<dbReference type="InterPro" id="IPR011009">
    <property type="entry name" value="Kinase-like_dom_sf"/>
</dbReference>
<gene>
    <name evidence="1" type="ORF">BKA67DRAFT_328902</name>
</gene>
<keyword evidence="2" id="KW-1185">Reference proteome</keyword>